<keyword evidence="3" id="KW-1185">Reference proteome</keyword>
<dbReference type="EMBL" id="CP107567">
    <property type="protein sequence ID" value="UYQ64027.1"/>
    <property type="molecule type" value="Genomic_DNA"/>
</dbReference>
<protein>
    <submittedName>
        <fullName evidence="2">Class V lanthionine synthetase subunit LxmK</fullName>
    </submittedName>
</protein>
<feature type="region of interest" description="Disordered" evidence="1">
    <location>
        <begin position="1"/>
        <end position="26"/>
    </location>
</feature>
<name>A0ABY6IDL3_STRPE</name>
<reference evidence="2" key="1">
    <citation type="submission" date="2022-10" db="EMBL/GenBank/DDBJ databases">
        <title>Cytochrome P450 Catalyzes Benzene Ring Formation in the Biosynthesis of Trialkyl-Substituted Aromatic Polyketides.</title>
        <authorList>
            <person name="Zhao E."/>
            <person name="Ge H."/>
        </authorList>
    </citation>
    <scope>NUCLEOTIDE SEQUENCE</scope>
    <source>
        <strain evidence="2">NA0869</strain>
    </source>
</reference>
<evidence type="ECO:0000313" key="3">
    <source>
        <dbReference type="Proteomes" id="UP001163878"/>
    </source>
</evidence>
<dbReference type="NCBIfam" id="NF038156">
    <property type="entry name" value="lant_syn_V_LxmK"/>
    <property type="match status" value="1"/>
</dbReference>
<dbReference type="Proteomes" id="UP001163878">
    <property type="component" value="Chromosome"/>
</dbReference>
<dbReference type="RefSeq" id="WP_264246809.1">
    <property type="nucleotide sequence ID" value="NZ_CP107567.1"/>
</dbReference>
<proteinExistence type="predicted"/>
<evidence type="ECO:0000256" key="1">
    <source>
        <dbReference type="SAM" id="MobiDB-lite"/>
    </source>
</evidence>
<sequence>MTRITAPHSAGGAPASRQASHRRPDRTELRFVAVDLDTVPEVDALLDRIGVGPFDRSDVTALPGRNDTWAGRTATGTEVFVKRLTGDGEDTAARMDRALAFERTAAAAPPGILRGPALLGSDRGARLLAFRYLRDARSGAELMADQQFTPQLGYAAGTATRLLHACETAAPETGPPALPSSVLLEALPAAMFEELSGAELQTWRLLQGDDPLIAAVEQLLAAERAAPGVPAHCDFRLDQVLVCGPVTGGEAGPDTSLYVADWEEFRLADPARDIGGFAGEWLHRAVLDIVTSRGDGDTSAFAGLSMTREDVVARGAAKITRLRPIVQEFWRGYRQARPDADPGLAERATAFAGWHLLDRLLAGAARSNRLLGIERAAAGIGRTALLQPGRFASVIGLGDPS</sequence>
<accession>A0ABY6IDL3</accession>
<dbReference type="InterPro" id="IPR011009">
    <property type="entry name" value="Kinase-like_dom_sf"/>
</dbReference>
<gene>
    <name evidence="2" type="primary">lxmK</name>
    <name evidence="2" type="ORF">OGH68_22870</name>
</gene>
<dbReference type="Gene3D" id="3.90.1200.10">
    <property type="match status" value="1"/>
</dbReference>
<dbReference type="SUPFAM" id="SSF56112">
    <property type="entry name" value="Protein kinase-like (PK-like)"/>
    <property type="match status" value="1"/>
</dbReference>
<evidence type="ECO:0000313" key="2">
    <source>
        <dbReference type="EMBL" id="UYQ64027.1"/>
    </source>
</evidence>
<organism evidence="2 3">
    <name type="scientific">Streptomyces peucetius</name>
    <dbReference type="NCBI Taxonomy" id="1950"/>
    <lineage>
        <taxon>Bacteria</taxon>
        <taxon>Bacillati</taxon>
        <taxon>Actinomycetota</taxon>
        <taxon>Actinomycetes</taxon>
        <taxon>Kitasatosporales</taxon>
        <taxon>Streptomycetaceae</taxon>
        <taxon>Streptomyces</taxon>
    </lineage>
</organism>